<sequence>MIFKILSHNINMHNTHVFWIILAIVIILIIATIVVWQTSFSTRKKCEMNESPVYCYVYVCPSNTPATRLDGNGNIVQSGQGVLDPNLFKE</sequence>
<gene>
    <name evidence="2" type="ORF">LCPAC401_01260</name>
</gene>
<evidence type="ECO:0000256" key="1">
    <source>
        <dbReference type="SAM" id="Phobius"/>
    </source>
</evidence>
<keyword evidence="1" id="KW-1133">Transmembrane helix</keyword>
<accession>A0A481Z9D4</accession>
<protein>
    <submittedName>
        <fullName evidence="2">Membrane protein</fullName>
    </submittedName>
</protein>
<dbReference type="EMBL" id="MK500578">
    <property type="protein sequence ID" value="QBK92488.1"/>
    <property type="molecule type" value="Genomic_DNA"/>
</dbReference>
<proteinExistence type="predicted"/>
<evidence type="ECO:0000313" key="2">
    <source>
        <dbReference type="EMBL" id="QBK92488.1"/>
    </source>
</evidence>
<reference evidence="2" key="1">
    <citation type="journal article" date="2019" name="MBio">
        <title>Virus Genomes from Deep Sea Sediments Expand the Ocean Megavirome and Support Independent Origins of Viral Gigantism.</title>
        <authorList>
            <person name="Backstrom D."/>
            <person name="Yutin N."/>
            <person name="Jorgensen S.L."/>
            <person name="Dharamshi J."/>
            <person name="Homa F."/>
            <person name="Zaremba-Niedwiedzka K."/>
            <person name="Spang A."/>
            <person name="Wolf Y.I."/>
            <person name="Koonin E.V."/>
            <person name="Ettema T.J."/>
        </authorList>
    </citation>
    <scope>NUCLEOTIDE SEQUENCE</scope>
</reference>
<keyword evidence="1" id="KW-0812">Transmembrane</keyword>
<keyword evidence="1" id="KW-0472">Membrane</keyword>
<organism evidence="2">
    <name type="scientific">Pithovirus LCPAC401</name>
    <dbReference type="NCBI Taxonomy" id="2506595"/>
    <lineage>
        <taxon>Viruses</taxon>
        <taxon>Pithoviruses</taxon>
    </lineage>
</organism>
<name>A0A481Z9D4_9VIRU</name>
<feature type="transmembrane region" description="Helical" evidence="1">
    <location>
        <begin position="16"/>
        <end position="36"/>
    </location>
</feature>